<evidence type="ECO:0000313" key="1">
    <source>
        <dbReference type="EMBL" id="KAK6763459.1"/>
    </source>
</evidence>
<evidence type="ECO:0000313" key="2">
    <source>
        <dbReference type="Proteomes" id="UP001303046"/>
    </source>
</evidence>
<accession>A0ABR1ELC7</accession>
<reference evidence="1 2" key="1">
    <citation type="submission" date="2023-08" db="EMBL/GenBank/DDBJ databases">
        <title>A Necator americanus chromosomal reference genome.</title>
        <authorList>
            <person name="Ilik V."/>
            <person name="Petrzelkova K.J."/>
            <person name="Pardy F."/>
            <person name="Fuh T."/>
            <person name="Niatou-Singa F.S."/>
            <person name="Gouil Q."/>
            <person name="Baker L."/>
            <person name="Ritchie M.E."/>
            <person name="Jex A.R."/>
            <person name="Gazzola D."/>
            <person name="Li H."/>
            <person name="Toshio Fujiwara R."/>
            <person name="Zhan B."/>
            <person name="Aroian R.V."/>
            <person name="Pafco B."/>
            <person name="Schwarz E.M."/>
        </authorList>
    </citation>
    <scope>NUCLEOTIDE SEQUENCE [LARGE SCALE GENOMIC DNA]</scope>
    <source>
        <strain evidence="1 2">Aroian</strain>
        <tissue evidence="1">Whole animal</tissue>
    </source>
</reference>
<organism evidence="1 2">
    <name type="scientific">Necator americanus</name>
    <name type="common">Human hookworm</name>
    <dbReference type="NCBI Taxonomy" id="51031"/>
    <lineage>
        <taxon>Eukaryota</taxon>
        <taxon>Metazoa</taxon>
        <taxon>Ecdysozoa</taxon>
        <taxon>Nematoda</taxon>
        <taxon>Chromadorea</taxon>
        <taxon>Rhabditida</taxon>
        <taxon>Rhabditina</taxon>
        <taxon>Rhabditomorpha</taxon>
        <taxon>Strongyloidea</taxon>
        <taxon>Ancylostomatidae</taxon>
        <taxon>Bunostominae</taxon>
        <taxon>Necator</taxon>
    </lineage>
</organism>
<gene>
    <name evidence="1" type="primary">Necator_chrX.g24124</name>
    <name evidence="1" type="ORF">RB195_023959</name>
</gene>
<proteinExistence type="predicted"/>
<name>A0ABR1ELC7_NECAM</name>
<protein>
    <submittedName>
        <fullName evidence="1">Uncharacterized protein</fullName>
    </submittedName>
</protein>
<comment type="caution">
    <text evidence="1">The sequence shown here is derived from an EMBL/GenBank/DDBJ whole genome shotgun (WGS) entry which is preliminary data.</text>
</comment>
<sequence>MANAVADGVDALNQDIGCDTSPSKTQTNLPMRNPIDEKTEVVSAIHCCGTTIRVKSLPTSNILSATSKTVCTSETMQLPEYSDNSVAIK</sequence>
<dbReference type="EMBL" id="JAVFWL010000006">
    <property type="protein sequence ID" value="KAK6763459.1"/>
    <property type="molecule type" value="Genomic_DNA"/>
</dbReference>
<dbReference type="Proteomes" id="UP001303046">
    <property type="component" value="Unassembled WGS sequence"/>
</dbReference>
<keyword evidence="2" id="KW-1185">Reference proteome</keyword>